<protein>
    <recommendedName>
        <fullName evidence="3">DNA methylase N-4/N-6 domain-containing protein</fullName>
    </recommendedName>
</protein>
<dbReference type="EMBL" id="CP035464">
    <property type="protein sequence ID" value="QAY32944.1"/>
    <property type="molecule type" value="Genomic_DNA"/>
</dbReference>
<evidence type="ECO:0000256" key="1">
    <source>
        <dbReference type="ARBA" id="ARBA00022603"/>
    </source>
</evidence>
<keyword evidence="2" id="KW-0808">Transferase</keyword>
<sequence length="332" mass="38055">MTYPYIEISRLAKKESWRKEVNRPIYRLHKWWAQRLGSVFRANIIHAIEPSNDEWSSFYQKHSYTATVLDPFMGSGTTLGEALKVGCNVIGCDINPVSTFLVREELRHVDLWEVQREYERIDAEIGERIRAMHRTVLPDGEMADVLYYFWVMVVKSPTGEELPLFKNYVISKNAYPSKKPEIWVLCPDCGEVFQSTYTSHEATCPACGNEYDPWVGRVKGSVVTDEEGNKHKIKDLVNSSEPPKERLYAMLAVDKKGDKHFLRVSEYDLDLYANAESELEASDLPNPLGEIDSGYNADQPRAYGFNKWRDLYNARELLSLGLLAKSILTIGK</sequence>
<evidence type="ECO:0000259" key="3">
    <source>
        <dbReference type="Pfam" id="PF01555"/>
    </source>
</evidence>
<dbReference type="Gene3D" id="3.40.50.150">
    <property type="entry name" value="Vaccinia Virus protein VP39"/>
    <property type="match status" value="1"/>
</dbReference>
<evidence type="ECO:0000313" key="4">
    <source>
        <dbReference type="EMBL" id="QAY32944.1"/>
    </source>
</evidence>
<dbReference type="Pfam" id="PF01555">
    <property type="entry name" value="N6_N4_Mtase"/>
    <property type="match status" value="1"/>
</dbReference>
<dbReference type="GO" id="GO:0008170">
    <property type="term" value="F:N-methyltransferase activity"/>
    <property type="evidence" value="ECO:0007669"/>
    <property type="project" value="InterPro"/>
</dbReference>
<dbReference type="SUPFAM" id="SSF53335">
    <property type="entry name" value="S-adenosyl-L-methionine-dependent methyltransferases"/>
    <property type="match status" value="1"/>
</dbReference>
<dbReference type="GO" id="GO:0003677">
    <property type="term" value="F:DNA binding"/>
    <property type="evidence" value="ECO:0007669"/>
    <property type="project" value="InterPro"/>
</dbReference>
<dbReference type="KEGG" id="bgx:ESN35_05640"/>
<feature type="domain" description="DNA methylase N-4/N-6" evidence="3">
    <location>
        <begin position="67"/>
        <end position="96"/>
    </location>
</feature>
<proteinExistence type="predicted"/>
<evidence type="ECO:0000256" key="2">
    <source>
        <dbReference type="ARBA" id="ARBA00022679"/>
    </source>
</evidence>
<gene>
    <name evidence="4" type="ORF">ESN35_05640</name>
</gene>
<dbReference type="InterPro" id="IPR002941">
    <property type="entry name" value="DNA_methylase_N4/N6"/>
</dbReference>
<dbReference type="AlphaFoldDB" id="A0A4P6DWB4"/>
<dbReference type="RefSeq" id="WP_129237377.1">
    <property type="nucleotide sequence ID" value="NZ_CP035464.1"/>
</dbReference>
<dbReference type="Proteomes" id="UP000293589">
    <property type="component" value="Chromosome"/>
</dbReference>
<reference evidence="4 5" key="1">
    <citation type="submission" date="2019-01" db="EMBL/GenBank/DDBJ databases">
        <title>Complete genome sequence of Bifidobacterium gallinarum CACC 514.</title>
        <authorList>
            <person name="Jung M."/>
        </authorList>
    </citation>
    <scope>NUCLEOTIDE SEQUENCE [LARGE SCALE GENOMIC DNA]</scope>
    <source>
        <strain evidence="4 5">CACC 514</strain>
    </source>
</reference>
<dbReference type="GO" id="GO:0032259">
    <property type="term" value="P:methylation"/>
    <property type="evidence" value="ECO:0007669"/>
    <property type="project" value="UniProtKB-KW"/>
</dbReference>
<dbReference type="InterPro" id="IPR029063">
    <property type="entry name" value="SAM-dependent_MTases_sf"/>
</dbReference>
<name>A0A4P6DWB4_9BIFI</name>
<keyword evidence="1" id="KW-0489">Methyltransferase</keyword>
<organism evidence="4 5">
    <name type="scientific">Bifidobacterium pullorum subsp. gallinarum</name>
    <dbReference type="NCBI Taxonomy" id="78344"/>
    <lineage>
        <taxon>Bacteria</taxon>
        <taxon>Bacillati</taxon>
        <taxon>Actinomycetota</taxon>
        <taxon>Actinomycetes</taxon>
        <taxon>Bifidobacteriales</taxon>
        <taxon>Bifidobacteriaceae</taxon>
        <taxon>Bifidobacterium</taxon>
    </lineage>
</organism>
<accession>A0A4P6DWB4</accession>
<evidence type="ECO:0000313" key="5">
    <source>
        <dbReference type="Proteomes" id="UP000293589"/>
    </source>
</evidence>